<dbReference type="Gene3D" id="3.30.70.100">
    <property type="match status" value="1"/>
</dbReference>
<feature type="transmembrane region" description="Helical" evidence="7">
    <location>
        <begin position="82"/>
        <end position="101"/>
    </location>
</feature>
<dbReference type="Gene3D" id="1.20.1250.20">
    <property type="entry name" value="MFS general substrate transporter like domains"/>
    <property type="match status" value="1"/>
</dbReference>
<protein>
    <submittedName>
        <fullName evidence="9">Membrane protein</fullName>
    </submittedName>
</protein>
<feature type="transmembrane region" description="Helical" evidence="7">
    <location>
        <begin position="283"/>
        <end position="302"/>
    </location>
</feature>
<evidence type="ECO:0000259" key="8">
    <source>
        <dbReference type="PROSITE" id="PS50850"/>
    </source>
</evidence>
<proteinExistence type="predicted"/>
<reference evidence="9 10" key="1">
    <citation type="journal article" date="2018" name="Environ. Microbiol.">
        <title>Isolation and genomic characterization of Novimethylophilus kurashikiensis gen. nov. sp. nov., a new lanthanide-dependent methylotrophic species of Methylophilaceae.</title>
        <authorList>
            <person name="Lv H."/>
            <person name="Sahin N."/>
            <person name="Tani A."/>
        </authorList>
    </citation>
    <scope>NUCLEOTIDE SEQUENCE [LARGE SCALE GENOMIC DNA]</scope>
    <source>
        <strain evidence="9 10">La2-4</strain>
    </source>
</reference>
<keyword evidence="4 7" id="KW-0812">Transmembrane</keyword>
<accession>A0A2R5F9D7</accession>
<dbReference type="SUPFAM" id="SSF103473">
    <property type="entry name" value="MFS general substrate transporter"/>
    <property type="match status" value="1"/>
</dbReference>
<evidence type="ECO:0000256" key="2">
    <source>
        <dbReference type="ARBA" id="ARBA00022448"/>
    </source>
</evidence>
<keyword evidence="3" id="KW-1003">Cell membrane</keyword>
<comment type="subcellular location">
    <subcellularLocation>
        <location evidence="1">Cell membrane</location>
        <topology evidence="1">Multi-pass membrane protein</topology>
    </subcellularLocation>
</comment>
<dbReference type="GO" id="GO:0022857">
    <property type="term" value="F:transmembrane transporter activity"/>
    <property type="evidence" value="ECO:0007669"/>
    <property type="project" value="InterPro"/>
</dbReference>
<feature type="transmembrane region" description="Helical" evidence="7">
    <location>
        <begin position="47"/>
        <end position="70"/>
    </location>
</feature>
<keyword evidence="5 7" id="KW-1133">Transmembrane helix</keyword>
<comment type="caution">
    <text evidence="9">The sequence shown here is derived from an EMBL/GenBank/DDBJ whole genome shotgun (WGS) entry which is preliminary data.</text>
</comment>
<dbReference type="AlphaFoldDB" id="A0A2R5F9D7"/>
<evidence type="ECO:0000313" key="10">
    <source>
        <dbReference type="Proteomes" id="UP000245081"/>
    </source>
</evidence>
<feature type="transmembrane region" description="Helical" evidence="7">
    <location>
        <begin position="308"/>
        <end position="330"/>
    </location>
</feature>
<feature type="transmembrane region" description="Helical" evidence="7">
    <location>
        <begin position="255"/>
        <end position="274"/>
    </location>
</feature>
<evidence type="ECO:0000256" key="5">
    <source>
        <dbReference type="ARBA" id="ARBA00022989"/>
    </source>
</evidence>
<dbReference type="InterPro" id="IPR011701">
    <property type="entry name" value="MFS"/>
</dbReference>
<dbReference type="InterPro" id="IPR036259">
    <property type="entry name" value="MFS_trans_sf"/>
</dbReference>
<feature type="transmembrane region" description="Helical" evidence="7">
    <location>
        <begin position="107"/>
        <end position="127"/>
    </location>
</feature>
<keyword evidence="10" id="KW-1185">Reference proteome</keyword>
<gene>
    <name evidence="9" type="ORF">NMK_1084</name>
</gene>
<dbReference type="Pfam" id="PF07690">
    <property type="entry name" value="MFS_1"/>
    <property type="match status" value="1"/>
</dbReference>
<evidence type="ECO:0000256" key="3">
    <source>
        <dbReference type="ARBA" id="ARBA00022475"/>
    </source>
</evidence>
<dbReference type="InterPro" id="IPR050171">
    <property type="entry name" value="MFS_Transporters"/>
</dbReference>
<keyword evidence="2" id="KW-0813">Transport</keyword>
<sequence>MQPSEKMTPLEMRTTVSLALVFALRMFGMFSILPVLAIHAQSLPGGSMPLLVGIALGIDGLAQAVLQIPFGLLSDRYGRKRMIYIGLALFALGSFIAAGAHDIYMIILGRLVQGTGAVAAAIIALLADLTREEHRSKSMAVIGMSIGVTFGASMALGPALNHYIGVSGIFALTGVLALGAIFVIRFVVPTPQISRQHADAGTVPSQILGVLKNTELQRLDFGIFSLHAAMRGLFVVVPLLLLNVGPLPVNEHWKVYLPVMAISFFAVVPAIIIAETRGKMKPVFCSAVGLLTIATLLMAMMVNNFYGIVAALFLFFLAFNLLEATLPSLISKIAPAGSKGTAIGVYNSFQFLGLFLGGTIGGFLAQHASHAAVFAFSSGLCLAWLLLALSMEKPPAVRTRMYHVGYALDEQKARALSEQLSALNGVNEAVVIADEGVAYLKVSMGDWDEARARELIEKGE</sequence>
<dbReference type="InterPro" id="IPR020846">
    <property type="entry name" value="MFS_dom"/>
</dbReference>
<evidence type="ECO:0000313" key="9">
    <source>
        <dbReference type="EMBL" id="GBG13533.1"/>
    </source>
</evidence>
<feature type="domain" description="Major facilitator superfamily (MFS) profile" evidence="8">
    <location>
        <begin position="14"/>
        <end position="396"/>
    </location>
</feature>
<name>A0A2R5F9D7_9PROT</name>
<feature type="transmembrane region" description="Helical" evidence="7">
    <location>
        <begin position="342"/>
        <end position="365"/>
    </location>
</feature>
<feature type="transmembrane region" description="Helical" evidence="7">
    <location>
        <begin position="139"/>
        <end position="157"/>
    </location>
</feature>
<feature type="transmembrane region" description="Helical" evidence="7">
    <location>
        <begin position="163"/>
        <end position="188"/>
    </location>
</feature>
<dbReference type="RefSeq" id="WP_227871376.1">
    <property type="nucleotide sequence ID" value="NZ_BDOQ01000003.1"/>
</dbReference>
<dbReference type="EMBL" id="BDOQ01000003">
    <property type="protein sequence ID" value="GBG13533.1"/>
    <property type="molecule type" value="Genomic_DNA"/>
</dbReference>
<evidence type="ECO:0000256" key="7">
    <source>
        <dbReference type="SAM" id="Phobius"/>
    </source>
</evidence>
<dbReference type="CDD" id="cd17472">
    <property type="entry name" value="MFS_YajR_like"/>
    <property type="match status" value="1"/>
</dbReference>
<keyword evidence="6 7" id="KW-0472">Membrane</keyword>
<feature type="transmembrane region" description="Helical" evidence="7">
    <location>
        <begin position="371"/>
        <end position="391"/>
    </location>
</feature>
<evidence type="ECO:0000256" key="4">
    <source>
        <dbReference type="ARBA" id="ARBA00022692"/>
    </source>
</evidence>
<evidence type="ECO:0000256" key="1">
    <source>
        <dbReference type="ARBA" id="ARBA00004651"/>
    </source>
</evidence>
<dbReference type="GO" id="GO:0005886">
    <property type="term" value="C:plasma membrane"/>
    <property type="evidence" value="ECO:0007669"/>
    <property type="project" value="UniProtKB-SubCell"/>
</dbReference>
<feature type="transmembrane region" description="Helical" evidence="7">
    <location>
        <begin position="221"/>
        <end position="243"/>
    </location>
</feature>
<evidence type="ECO:0000256" key="6">
    <source>
        <dbReference type="ARBA" id="ARBA00023136"/>
    </source>
</evidence>
<organism evidence="9 10">
    <name type="scientific">Novimethylophilus kurashikiensis</name>
    <dbReference type="NCBI Taxonomy" id="1825523"/>
    <lineage>
        <taxon>Bacteria</taxon>
        <taxon>Pseudomonadati</taxon>
        <taxon>Pseudomonadota</taxon>
        <taxon>Betaproteobacteria</taxon>
        <taxon>Nitrosomonadales</taxon>
        <taxon>Methylophilaceae</taxon>
        <taxon>Novimethylophilus</taxon>
    </lineage>
</organism>
<dbReference type="PANTHER" id="PTHR23517:SF2">
    <property type="entry name" value="MULTIDRUG RESISTANCE PROTEIN MDTH"/>
    <property type="match status" value="1"/>
</dbReference>
<dbReference type="PROSITE" id="PS50850">
    <property type="entry name" value="MFS"/>
    <property type="match status" value="1"/>
</dbReference>
<dbReference type="Proteomes" id="UP000245081">
    <property type="component" value="Unassembled WGS sequence"/>
</dbReference>
<dbReference type="PANTHER" id="PTHR23517">
    <property type="entry name" value="RESISTANCE PROTEIN MDTM, PUTATIVE-RELATED-RELATED"/>
    <property type="match status" value="1"/>
</dbReference>